<evidence type="ECO:0000313" key="7">
    <source>
        <dbReference type="Proteomes" id="UP000002318"/>
    </source>
</evidence>
<dbReference type="Proteomes" id="UP000002318">
    <property type="component" value="Chromosome"/>
</dbReference>
<feature type="domain" description="Carbohydrate kinase FGGY N-terminal" evidence="4">
    <location>
        <begin position="4"/>
        <end position="243"/>
    </location>
</feature>
<evidence type="ECO:0000256" key="3">
    <source>
        <dbReference type="ARBA" id="ARBA00022777"/>
    </source>
</evidence>
<dbReference type="CDD" id="cd07773">
    <property type="entry name" value="ASKHA_NBD_FGGY_FK"/>
    <property type="match status" value="1"/>
</dbReference>
<dbReference type="EMBL" id="CP002116">
    <property type="protein sequence ID" value="ADK79871.1"/>
    <property type="molecule type" value="Genomic_DNA"/>
</dbReference>
<dbReference type="Pfam" id="PF02782">
    <property type="entry name" value="FGGY_C"/>
    <property type="match status" value="1"/>
</dbReference>
<reference evidence="6 7" key="1">
    <citation type="journal article" date="2010" name="Stand. Genomic Sci.">
        <title>Complete genome sequence of Spirochaeta smaragdinae type strain (SEBR 4228).</title>
        <authorList>
            <person name="Mavromatis K."/>
            <person name="Yasawong M."/>
            <person name="Chertkov O."/>
            <person name="Lapidus A."/>
            <person name="Lucas S."/>
            <person name="Nolan M."/>
            <person name="Del Rio T.G."/>
            <person name="Tice H."/>
            <person name="Cheng J.F."/>
            <person name="Pitluck S."/>
            <person name="Liolios K."/>
            <person name="Ivanova N."/>
            <person name="Tapia R."/>
            <person name="Han C."/>
            <person name="Bruce D."/>
            <person name="Goodwin L."/>
            <person name="Pati A."/>
            <person name="Chen A."/>
            <person name="Palaniappan K."/>
            <person name="Land M."/>
            <person name="Hauser L."/>
            <person name="Chang Y.J."/>
            <person name="Jeffries C.D."/>
            <person name="Detter J.C."/>
            <person name="Rohde M."/>
            <person name="Brambilla E."/>
            <person name="Spring S."/>
            <person name="Goker M."/>
            <person name="Sikorski J."/>
            <person name="Woyke T."/>
            <person name="Bristow J."/>
            <person name="Eisen J.A."/>
            <person name="Markowitz V."/>
            <person name="Hugenholtz P."/>
            <person name="Klenk H.P."/>
            <person name="Kyrpides N.C."/>
        </authorList>
    </citation>
    <scope>NUCLEOTIDE SEQUENCE [LARGE SCALE GENOMIC DNA]</scope>
    <source>
        <strain evidence="7">DSM 11293 / JCM 15392 / SEBR 4228</strain>
    </source>
</reference>
<dbReference type="OrthoDB" id="44886at2"/>
<dbReference type="SUPFAM" id="SSF53067">
    <property type="entry name" value="Actin-like ATPase domain"/>
    <property type="match status" value="2"/>
</dbReference>
<proteinExistence type="inferred from homology"/>
<evidence type="ECO:0000259" key="5">
    <source>
        <dbReference type="Pfam" id="PF02782"/>
    </source>
</evidence>
<evidence type="ECO:0000256" key="2">
    <source>
        <dbReference type="ARBA" id="ARBA00022679"/>
    </source>
</evidence>
<dbReference type="Pfam" id="PF00370">
    <property type="entry name" value="FGGY_N"/>
    <property type="match status" value="1"/>
</dbReference>
<dbReference type="HOGENOM" id="CLU_009281_3_4_12"/>
<dbReference type="GO" id="GO:0005975">
    <property type="term" value="P:carbohydrate metabolic process"/>
    <property type="evidence" value="ECO:0007669"/>
    <property type="project" value="InterPro"/>
</dbReference>
<dbReference type="InterPro" id="IPR018483">
    <property type="entry name" value="Carb_kinase_FGGY_CS"/>
</dbReference>
<dbReference type="PANTHER" id="PTHR43095:SF5">
    <property type="entry name" value="XYLULOSE KINASE"/>
    <property type="match status" value="1"/>
</dbReference>
<keyword evidence="3 6" id="KW-0418">Kinase</keyword>
<dbReference type="InterPro" id="IPR043129">
    <property type="entry name" value="ATPase_NBD"/>
</dbReference>
<evidence type="ECO:0000313" key="6">
    <source>
        <dbReference type="EMBL" id="ADK79871.1"/>
    </source>
</evidence>
<dbReference type="PROSITE" id="PS00933">
    <property type="entry name" value="FGGY_KINASES_1"/>
    <property type="match status" value="1"/>
</dbReference>
<evidence type="ECO:0000259" key="4">
    <source>
        <dbReference type="Pfam" id="PF00370"/>
    </source>
</evidence>
<dbReference type="GO" id="GO:0016301">
    <property type="term" value="F:kinase activity"/>
    <property type="evidence" value="ECO:0007669"/>
    <property type="project" value="UniProtKB-KW"/>
</dbReference>
<dbReference type="InterPro" id="IPR018484">
    <property type="entry name" value="FGGY_N"/>
</dbReference>
<dbReference type="InterPro" id="IPR018485">
    <property type="entry name" value="FGGY_C"/>
</dbReference>
<dbReference type="PANTHER" id="PTHR43095">
    <property type="entry name" value="SUGAR KINASE"/>
    <property type="match status" value="1"/>
</dbReference>
<name>E1RBZ1_SEDSS</name>
<dbReference type="GO" id="GO:0016773">
    <property type="term" value="F:phosphotransferase activity, alcohol group as acceptor"/>
    <property type="evidence" value="ECO:0007669"/>
    <property type="project" value="InterPro"/>
</dbReference>
<evidence type="ECO:0000256" key="1">
    <source>
        <dbReference type="ARBA" id="ARBA00009156"/>
    </source>
</evidence>
<dbReference type="STRING" id="573413.Spirs_0736"/>
<organism evidence="6 7">
    <name type="scientific">Sediminispirochaeta smaragdinae (strain DSM 11293 / JCM 15392 / SEBR 4228)</name>
    <name type="common">Spirochaeta smaragdinae</name>
    <dbReference type="NCBI Taxonomy" id="573413"/>
    <lineage>
        <taxon>Bacteria</taxon>
        <taxon>Pseudomonadati</taxon>
        <taxon>Spirochaetota</taxon>
        <taxon>Spirochaetia</taxon>
        <taxon>Spirochaetales</taxon>
        <taxon>Spirochaetaceae</taxon>
        <taxon>Sediminispirochaeta</taxon>
    </lineage>
</organism>
<feature type="domain" description="Carbohydrate kinase FGGY C-terminal" evidence="5">
    <location>
        <begin position="346"/>
        <end position="428"/>
    </location>
</feature>
<dbReference type="PIRSF" id="PIRSF000538">
    <property type="entry name" value="GlpK"/>
    <property type="match status" value="1"/>
</dbReference>
<protein>
    <submittedName>
        <fullName evidence="6">Carbohydrate kinase, FGGY</fullName>
    </submittedName>
</protein>
<gene>
    <name evidence="6" type="ordered locus">Spirs_0736</name>
</gene>
<dbReference type="KEGG" id="ssm:Spirs_0736"/>
<keyword evidence="7" id="KW-1185">Reference proteome</keyword>
<keyword evidence="2" id="KW-0808">Transferase</keyword>
<sequence>MRNIICVDIGSSHISTGVLLEEGELVAAADMEIPLIRGSSGVVEYDPNQIWGLTLSCIRDSLRKLESKHKSDIAAISVSSMGEVGFPVAQDGTPLSTAISWMDRRAREQAKRLAGDIGSEELFRITGMPLDSMFSIHKILWLREHQKEIFTSMHKWVCIADYINYKLVGAFFTDYTIASRTMLFDITDYQWSAPLLSYTELRTDQLSEPCMPGTVIGNMKSEIKEALHLDGTVAVVLGGHDRSCIAAAMGIDNKNQIIDSTGIGEGLISVTDERFIPPNIKESNRFSCYPGFLDHKYITLGHFGSVGRLVNWITDQYSIKDFIAHRNLESPIYIPNTFVNNNYLEKRIWFDLTPRSTPEEITYSIYEGISFNFRQILELYCKEYSVQHYSIFMTGGMTRNDVFTQLKADTLNHAILIDVENVATLIGVGKIAFLGTGIYRDWEEIKATIQPSFVKVHPQKEYEEYYRQRYQKYYKQAEKLNKRRKDAIH</sequence>
<dbReference type="InterPro" id="IPR050406">
    <property type="entry name" value="FGGY_Carb_Kinase"/>
</dbReference>
<accession>E1RBZ1</accession>
<comment type="similarity">
    <text evidence="1">Belongs to the FGGY kinase family.</text>
</comment>
<dbReference type="Gene3D" id="3.30.420.40">
    <property type="match status" value="2"/>
</dbReference>
<dbReference type="RefSeq" id="WP_013253335.1">
    <property type="nucleotide sequence ID" value="NC_014364.1"/>
</dbReference>
<dbReference type="eggNOG" id="COG1070">
    <property type="taxonomic scope" value="Bacteria"/>
</dbReference>
<dbReference type="InterPro" id="IPR000577">
    <property type="entry name" value="Carb_kinase_FGGY"/>
</dbReference>
<dbReference type="AlphaFoldDB" id="E1RBZ1"/>